<dbReference type="AlphaFoldDB" id="A0AA86UEV0"/>
<proteinExistence type="predicted"/>
<comment type="caution">
    <text evidence="1">The sequence shown here is derived from an EMBL/GenBank/DDBJ whole genome shotgun (WGS) entry which is preliminary data.</text>
</comment>
<evidence type="ECO:0000313" key="2">
    <source>
        <dbReference type="EMBL" id="CAL6092420.1"/>
    </source>
</evidence>
<dbReference type="Proteomes" id="UP001642409">
    <property type="component" value="Unassembled WGS sequence"/>
</dbReference>
<dbReference type="EMBL" id="CATOUU010000794">
    <property type="protein sequence ID" value="CAI9949241.1"/>
    <property type="molecule type" value="Genomic_DNA"/>
</dbReference>
<name>A0AA86UEV0_9EUKA</name>
<gene>
    <name evidence="1" type="ORF">HINF_LOCUS36886</name>
    <name evidence="2" type="ORF">HINF_LOCUS66257</name>
</gene>
<sequence length="105" mass="12222">MFCLCFQSINILIHDPVIMAPHGASSDQYDSCLAQKWRRKSSHQIANTSANPHQFGISLKVYLFIIQHESLRWRQKALIWFQASQIKCLAVLALQRFLIVNIFYD</sequence>
<reference evidence="1" key="1">
    <citation type="submission" date="2023-06" db="EMBL/GenBank/DDBJ databases">
        <authorList>
            <person name="Kurt Z."/>
        </authorList>
    </citation>
    <scope>NUCLEOTIDE SEQUENCE</scope>
</reference>
<keyword evidence="3" id="KW-1185">Reference proteome</keyword>
<accession>A0AA86UEV0</accession>
<protein>
    <submittedName>
        <fullName evidence="2">Hypothetical_protein</fullName>
    </submittedName>
</protein>
<dbReference type="EMBL" id="CAXDID020000444">
    <property type="protein sequence ID" value="CAL6092420.1"/>
    <property type="molecule type" value="Genomic_DNA"/>
</dbReference>
<evidence type="ECO:0000313" key="1">
    <source>
        <dbReference type="EMBL" id="CAI9949241.1"/>
    </source>
</evidence>
<reference evidence="2 3" key="2">
    <citation type="submission" date="2024-07" db="EMBL/GenBank/DDBJ databases">
        <authorList>
            <person name="Akdeniz Z."/>
        </authorList>
    </citation>
    <scope>NUCLEOTIDE SEQUENCE [LARGE SCALE GENOMIC DNA]</scope>
</reference>
<evidence type="ECO:0000313" key="3">
    <source>
        <dbReference type="Proteomes" id="UP001642409"/>
    </source>
</evidence>
<organism evidence="1">
    <name type="scientific">Hexamita inflata</name>
    <dbReference type="NCBI Taxonomy" id="28002"/>
    <lineage>
        <taxon>Eukaryota</taxon>
        <taxon>Metamonada</taxon>
        <taxon>Diplomonadida</taxon>
        <taxon>Hexamitidae</taxon>
        <taxon>Hexamitinae</taxon>
        <taxon>Hexamita</taxon>
    </lineage>
</organism>